<dbReference type="AlphaFoldDB" id="A0A510WSZ4"/>
<feature type="region of interest" description="Disordered" evidence="1">
    <location>
        <begin position="168"/>
        <end position="212"/>
    </location>
</feature>
<feature type="compositionally biased region" description="Low complexity" evidence="1">
    <location>
        <begin position="195"/>
        <end position="212"/>
    </location>
</feature>
<evidence type="ECO:0000256" key="1">
    <source>
        <dbReference type="SAM" id="MobiDB-lite"/>
    </source>
</evidence>
<feature type="compositionally biased region" description="Polar residues" evidence="1">
    <location>
        <begin position="174"/>
        <end position="194"/>
    </location>
</feature>
<organism evidence="2 3">
    <name type="scientific">Ligilactobacillus aviarius</name>
    <dbReference type="NCBI Taxonomy" id="1606"/>
    <lineage>
        <taxon>Bacteria</taxon>
        <taxon>Bacillati</taxon>
        <taxon>Bacillota</taxon>
        <taxon>Bacilli</taxon>
        <taxon>Lactobacillales</taxon>
        <taxon>Lactobacillaceae</taxon>
        <taxon>Ligilactobacillus</taxon>
    </lineage>
</organism>
<accession>A0A510WSZ4</accession>
<dbReference type="RefSeq" id="WP_057827831.1">
    <property type="nucleotide sequence ID" value="NZ_BAAACL010000001.1"/>
</dbReference>
<comment type="caution">
    <text evidence="2">The sequence shown here is derived from an EMBL/GenBank/DDBJ whole genome shotgun (WGS) entry which is preliminary data.</text>
</comment>
<proteinExistence type="predicted"/>
<evidence type="ECO:0000313" key="2">
    <source>
        <dbReference type="EMBL" id="GEK42353.1"/>
    </source>
</evidence>
<dbReference type="InterPro" id="IPR022345">
    <property type="entry name" value="Phage_69_Orf23_MTP"/>
</dbReference>
<feature type="compositionally biased region" description="Polar residues" evidence="1">
    <location>
        <begin position="35"/>
        <end position="44"/>
    </location>
</feature>
<protein>
    <submittedName>
        <fullName evidence="2">Phage tail protein</fullName>
    </submittedName>
</protein>
<dbReference type="EMBL" id="BJUI01000018">
    <property type="protein sequence ID" value="GEK42353.1"/>
    <property type="molecule type" value="Genomic_DNA"/>
</dbReference>
<name>A0A510WSZ4_9LACO</name>
<reference evidence="2 3" key="1">
    <citation type="submission" date="2019-07" db="EMBL/GenBank/DDBJ databases">
        <title>Whole genome shotgun sequence of Lactobacillus aviarius subsp. aviarius NBRC 102162.</title>
        <authorList>
            <person name="Hosoyama A."/>
            <person name="Uohara A."/>
            <person name="Ohji S."/>
            <person name="Ichikawa N."/>
        </authorList>
    </citation>
    <scope>NUCLEOTIDE SEQUENCE [LARGE SCALE GENOMIC DNA]</scope>
    <source>
        <strain evidence="2 3">NBRC 102162</strain>
    </source>
</reference>
<gene>
    <name evidence="2" type="ORF">LAV01_11850</name>
</gene>
<evidence type="ECO:0000313" key="3">
    <source>
        <dbReference type="Proteomes" id="UP000321722"/>
    </source>
</evidence>
<feature type="region of interest" description="Disordered" evidence="1">
    <location>
        <begin position="117"/>
        <end position="143"/>
    </location>
</feature>
<sequence>MAKNLNYLQGADALVFVRPLSEAGNKPGALIPYQTGANFEPSRSSKSKETKSGSLPTLASVETDFEVDFIDSTDATSDEIYDSIMNATTLEVWLVQRGRRNAEGKYYAWYMRAMPSKDTSDNDADSQSTRKVKMTVQGTPQRGWTALPDEAQEEINYVFYGLDSTTKEAHGNGTDWNPSTDEGLNVPVSNSKDGASSSAAPSSTASSTSDNH</sequence>
<dbReference type="Proteomes" id="UP000321722">
    <property type="component" value="Unassembled WGS sequence"/>
</dbReference>
<dbReference type="GeneID" id="29933563"/>
<feature type="region of interest" description="Disordered" evidence="1">
    <location>
        <begin position="30"/>
        <end position="55"/>
    </location>
</feature>
<keyword evidence="3" id="KW-1185">Reference proteome</keyword>
<dbReference type="PRINTS" id="PR01997">
    <property type="entry name" value="MTP2FAMILY"/>
</dbReference>